<gene>
    <name evidence="2" type="ORF">TVY486_0801030</name>
</gene>
<dbReference type="AlphaFoldDB" id="G0U097"/>
<reference evidence="2" key="1">
    <citation type="journal article" date="2012" name="Proc. Natl. Acad. Sci. U.S.A.">
        <title>Antigenic diversity is generated by distinct evolutionary mechanisms in African trypanosome species.</title>
        <authorList>
            <person name="Jackson A.P."/>
            <person name="Berry A."/>
            <person name="Aslett M."/>
            <person name="Allison H.C."/>
            <person name="Burton P."/>
            <person name="Vavrova-Anderson J."/>
            <person name="Brown R."/>
            <person name="Browne H."/>
            <person name="Corton N."/>
            <person name="Hauser H."/>
            <person name="Gamble J."/>
            <person name="Gilderthorp R."/>
            <person name="Marcello L."/>
            <person name="McQuillan J."/>
            <person name="Otto T.D."/>
            <person name="Quail M.A."/>
            <person name="Sanders M.J."/>
            <person name="van Tonder A."/>
            <person name="Ginger M.L."/>
            <person name="Field M.C."/>
            <person name="Barry J.D."/>
            <person name="Hertz-Fowler C."/>
            <person name="Berriman M."/>
        </authorList>
    </citation>
    <scope>NUCLEOTIDE SEQUENCE</scope>
    <source>
        <strain evidence="2">Y486</strain>
    </source>
</reference>
<sequence length="148" mass="16908">MGYWHSYNLLPQHPTLSYPSPERAALSLTFPNSLPLTNTPKQIVRALNTASSTRSNNLRKSSRLSHSQQQAKKHPLGNVYRHVTHFPSLWVNTPPQLPLPPFSTAVFMPCYTSCAPIIQSFLYPLPRHRFQNVGLAKRKRKKQKQVHS</sequence>
<accession>G0U097</accession>
<protein>
    <submittedName>
        <fullName evidence="2">Uncharacterized protein</fullName>
    </submittedName>
</protein>
<dbReference type="EMBL" id="HE573024">
    <property type="protein sequence ID" value="CCC49495.1"/>
    <property type="molecule type" value="Genomic_DNA"/>
</dbReference>
<proteinExistence type="predicted"/>
<feature type="region of interest" description="Disordered" evidence="1">
    <location>
        <begin position="50"/>
        <end position="75"/>
    </location>
</feature>
<feature type="compositionally biased region" description="Low complexity" evidence="1">
    <location>
        <begin position="51"/>
        <end position="67"/>
    </location>
</feature>
<evidence type="ECO:0000256" key="1">
    <source>
        <dbReference type="SAM" id="MobiDB-lite"/>
    </source>
</evidence>
<name>G0U097_TRYVY</name>
<organism evidence="2">
    <name type="scientific">Trypanosoma vivax (strain Y486)</name>
    <dbReference type="NCBI Taxonomy" id="1055687"/>
    <lineage>
        <taxon>Eukaryota</taxon>
        <taxon>Discoba</taxon>
        <taxon>Euglenozoa</taxon>
        <taxon>Kinetoplastea</taxon>
        <taxon>Metakinetoplastina</taxon>
        <taxon>Trypanosomatida</taxon>
        <taxon>Trypanosomatidae</taxon>
        <taxon>Trypanosoma</taxon>
        <taxon>Duttonella</taxon>
    </lineage>
</organism>
<evidence type="ECO:0000313" key="2">
    <source>
        <dbReference type="EMBL" id="CCC49495.1"/>
    </source>
</evidence>